<feature type="domain" description="Histidine kinase" evidence="5">
    <location>
        <begin position="1"/>
        <end position="66"/>
    </location>
</feature>
<dbReference type="EC" id="2.7.13.3" evidence="2"/>
<dbReference type="InterPro" id="IPR001789">
    <property type="entry name" value="Sig_transdc_resp-reg_receiver"/>
</dbReference>
<evidence type="ECO:0000259" key="5">
    <source>
        <dbReference type="PROSITE" id="PS50109"/>
    </source>
</evidence>
<dbReference type="Gene3D" id="3.40.50.2300">
    <property type="match status" value="1"/>
</dbReference>
<feature type="modified residue" description="4-aspartylphosphate" evidence="4">
    <location>
        <position position="140"/>
    </location>
</feature>
<sequence>MDSELLPRVFELFTQATRTPDRTQGGLGLGLALVDSLARMQGGRVSAYSGGLGCGSRFVVVLPVFDHPPVSVGHERRAASGATPAGPETLSIMVVDDNTDAADMLAAILRLHGHLVSVEYSSTAALRTARDTQSDLYVLDIGLPDLDGYSLVKELRAMLRNADAVFVALTGYGQAHDKILSKSAGFDYHLVKPVDIVHLDSIVRAVADGRPGNGRQETVPR</sequence>
<dbReference type="PANTHER" id="PTHR43547:SF2">
    <property type="entry name" value="HYBRID SIGNAL TRANSDUCTION HISTIDINE KINASE C"/>
    <property type="match status" value="1"/>
</dbReference>
<dbReference type="InterPro" id="IPR003594">
    <property type="entry name" value="HATPase_dom"/>
</dbReference>
<feature type="domain" description="Response regulatory" evidence="6">
    <location>
        <begin position="91"/>
        <end position="207"/>
    </location>
</feature>
<dbReference type="InterPro" id="IPR011006">
    <property type="entry name" value="CheY-like_superfamily"/>
</dbReference>
<evidence type="ECO:0000313" key="8">
    <source>
        <dbReference type="Proteomes" id="UP001596086"/>
    </source>
</evidence>
<dbReference type="Pfam" id="PF02518">
    <property type="entry name" value="HATPase_c"/>
    <property type="match status" value="1"/>
</dbReference>
<evidence type="ECO:0000259" key="6">
    <source>
        <dbReference type="PROSITE" id="PS50110"/>
    </source>
</evidence>
<dbReference type="RefSeq" id="WP_379771027.1">
    <property type="nucleotide sequence ID" value="NZ_JBHSMZ010000006.1"/>
</dbReference>
<proteinExistence type="predicted"/>
<comment type="caution">
    <text evidence="7">The sequence shown here is derived from an EMBL/GenBank/DDBJ whole genome shotgun (WGS) entry which is preliminary data.</text>
</comment>
<keyword evidence="3 4" id="KW-0597">Phosphoprotein</keyword>
<organism evidence="7 8">
    <name type="scientific">Massilia aerilata</name>
    <dbReference type="NCBI Taxonomy" id="453817"/>
    <lineage>
        <taxon>Bacteria</taxon>
        <taxon>Pseudomonadati</taxon>
        <taxon>Pseudomonadota</taxon>
        <taxon>Betaproteobacteria</taxon>
        <taxon>Burkholderiales</taxon>
        <taxon>Oxalobacteraceae</taxon>
        <taxon>Telluria group</taxon>
        <taxon>Massilia</taxon>
    </lineage>
</organism>
<dbReference type="Pfam" id="PF00072">
    <property type="entry name" value="Response_reg"/>
    <property type="match status" value="1"/>
</dbReference>
<reference evidence="8" key="1">
    <citation type="journal article" date="2019" name="Int. J. Syst. Evol. Microbiol.">
        <title>The Global Catalogue of Microorganisms (GCM) 10K type strain sequencing project: providing services to taxonomists for standard genome sequencing and annotation.</title>
        <authorList>
            <consortium name="The Broad Institute Genomics Platform"/>
            <consortium name="The Broad Institute Genome Sequencing Center for Infectious Disease"/>
            <person name="Wu L."/>
            <person name="Ma J."/>
        </authorList>
    </citation>
    <scope>NUCLEOTIDE SEQUENCE [LARGE SCALE GENOMIC DNA]</scope>
    <source>
        <strain evidence="8">CGMCC 4.5798</strain>
    </source>
</reference>
<evidence type="ECO:0000256" key="1">
    <source>
        <dbReference type="ARBA" id="ARBA00000085"/>
    </source>
</evidence>
<comment type="catalytic activity">
    <reaction evidence="1">
        <text>ATP + protein L-histidine = ADP + protein N-phospho-L-histidine.</text>
        <dbReference type="EC" id="2.7.13.3"/>
    </reaction>
</comment>
<evidence type="ECO:0000256" key="3">
    <source>
        <dbReference type="ARBA" id="ARBA00022553"/>
    </source>
</evidence>
<dbReference type="PANTHER" id="PTHR43547">
    <property type="entry name" value="TWO-COMPONENT HISTIDINE KINASE"/>
    <property type="match status" value="1"/>
</dbReference>
<dbReference type="SUPFAM" id="SSF55874">
    <property type="entry name" value="ATPase domain of HSP90 chaperone/DNA topoisomerase II/histidine kinase"/>
    <property type="match status" value="1"/>
</dbReference>
<dbReference type="PRINTS" id="PR00344">
    <property type="entry name" value="BCTRLSENSOR"/>
</dbReference>
<dbReference type="InterPro" id="IPR005467">
    <property type="entry name" value="His_kinase_dom"/>
</dbReference>
<dbReference type="SUPFAM" id="SSF52172">
    <property type="entry name" value="CheY-like"/>
    <property type="match status" value="1"/>
</dbReference>
<dbReference type="InterPro" id="IPR004358">
    <property type="entry name" value="Sig_transdc_His_kin-like_C"/>
</dbReference>
<keyword evidence="8" id="KW-1185">Reference proteome</keyword>
<evidence type="ECO:0000313" key="7">
    <source>
        <dbReference type="EMBL" id="MFC5549223.1"/>
    </source>
</evidence>
<dbReference type="PROSITE" id="PS50110">
    <property type="entry name" value="RESPONSE_REGULATORY"/>
    <property type="match status" value="1"/>
</dbReference>
<evidence type="ECO:0000256" key="2">
    <source>
        <dbReference type="ARBA" id="ARBA00012438"/>
    </source>
</evidence>
<dbReference type="Gene3D" id="3.30.565.10">
    <property type="entry name" value="Histidine kinase-like ATPase, C-terminal domain"/>
    <property type="match status" value="1"/>
</dbReference>
<dbReference type="PROSITE" id="PS50109">
    <property type="entry name" value="HIS_KIN"/>
    <property type="match status" value="1"/>
</dbReference>
<dbReference type="CDD" id="cd17580">
    <property type="entry name" value="REC_2_DhkD-like"/>
    <property type="match status" value="1"/>
</dbReference>
<gene>
    <name evidence="7" type="ORF">ACFPO9_11930</name>
</gene>
<name>A0ABW0RXD3_9BURK</name>
<protein>
    <recommendedName>
        <fullName evidence="2">histidine kinase</fullName>
        <ecNumber evidence="2">2.7.13.3</ecNumber>
    </recommendedName>
</protein>
<dbReference type="InterPro" id="IPR036890">
    <property type="entry name" value="HATPase_C_sf"/>
</dbReference>
<evidence type="ECO:0000256" key="4">
    <source>
        <dbReference type="PROSITE-ProRule" id="PRU00169"/>
    </source>
</evidence>
<dbReference type="SMART" id="SM00448">
    <property type="entry name" value="REC"/>
    <property type="match status" value="1"/>
</dbReference>
<dbReference type="Proteomes" id="UP001596086">
    <property type="component" value="Unassembled WGS sequence"/>
</dbReference>
<dbReference type="EMBL" id="JBHSMZ010000006">
    <property type="protein sequence ID" value="MFC5549223.1"/>
    <property type="molecule type" value="Genomic_DNA"/>
</dbReference>
<accession>A0ABW0RXD3</accession>